<evidence type="ECO:0000313" key="15">
    <source>
        <dbReference type="Proteomes" id="UP000633814"/>
    </source>
</evidence>
<comment type="similarity">
    <text evidence="12">Belongs to the tRNA nucleotidyltransferase/poly(A) polymerase family. Bacterial CCA-adding enzyme type 1 subfamily.</text>
</comment>
<dbReference type="Gene3D" id="3.30.460.10">
    <property type="entry name" value="Beta Polymerase, domain 2"/>
    <property type="match status" value="1"/>
</dbReference>
<keyword evidence="4 12" id="KW-0548">Nucleotidyltransferase</keyword>
<dbReference type="GO" id="GO:0004810">
    <property type="term" value="F:CCA tRNA nucleotidyltransferase activity"/>
    <property type="evidence" value="ECO:0007669"/>
    <property type="project" value="UniProtKB-EC"/>
</dbReference>
<dbReference type="InterPro" id="IPR003607">
    <property type="entry name" value="HD/PDEase_dom"/>
</dbReference>
<comment type="domain">
    <text evidence="12">Comprises two domains: an N-terminal domain containing the nucleotidyltransferase activity and a C-terminal HD domain associated with both phosphodiesterase and phosphatase activities.</text>
</comment>
<dbReference type="Pfam" id="PF01966">
    <property type="entry name" value="HD"/>
    <property type="match status" value="1"/>
</dbReference>
<feature type="domain" description="HD" evidence="13">
    <location>
        <begin position="228"/>
        <end position="329"/>
    </location>
</feature>
<evidence type="ECO:0000259" key="13">
    <source>
        <dbReference type="PROSITE" id="PS51831"/>
    </source>
</evidence>
<feature type="binding site" evidence="12">
    <location>
        <position position="8"/>
    </location>
    <ligand>
        <name>ATP</name>
        <dbReference type="ChEBI" id="CHEBI:30616"/>
    </ligand>
</feature>
<keyword evidence="10 12" id="KW-0460">Magnesium</keyword>
<accession>A0ABS8C5R0</accession>
<dbReference type="EC" id="3.1.4.-" evidence="12"/>
<feature type="binding site" evidence="12">
    <location>
        <position position="140"/>
    </location>
    <ligand>
        <name>CTP</name>
        <dbReference type="ChEBI" id="CHEBI:37563"/>
    </ligand>
</feature>
<dbReference type="SUPFAM" id="SSF81891">
    <property type="entry name" value="Poly A polymerase C-terminal region-like"/>
    <property type="match status" value="1"/>
</dbReference>
<dbReference type="InterPro" id="IPR043519">
    <property type="entry name" value="NT_sf"/>
</dbReference>
<dbReference type="HAMAP" id="MF_01262">
    <property type="entry name" value="CCA_bact_type2"/>
    <property type="match status" value="1"/>
</dbReference>
<keyword evidence="11 12" id="KW-0694">RNA-binding</keyword>
<dbReference type="PANTHER" id="PTHR47545:SF1">
    <property type="entry name" value="MULTIFUNCTIONAL CCA PROTEIN"/>
    <property type="match status" value="1"/>
</dbReference>
<evidence type="ECO:0000256" key="5">
    <source>
        <dbReference type="ARBA" id="ARBA00022723"/>
    </source>
</evidence>
<keyword evidence="8 12" id="KW-0378">Hydrolase</keyword>
<feature type="binding site" evidence="12">
    <location>
        <position position="21"/>
    </location>
    <ligand>
        <name>Mg(2+)</name>
        <dbReference type="ChEBI" id="CHEBI:18420"/>
    </ligand>
</feature>
<dbReference type="SUPFAM" id="SSF81301">
    <property type="entry name" value="Nucleotidyltransferase"/>
    <property type="match status" value="1"/>
</dbReference>
<comment type="catalytic activity">
    <reaction evidence="12">
        <text>a tRNA precursor + 2 CTP + ATP = a tRNA with a 3' CCA end + 3 diphosphate</text>
        <dbReference type="Rhea" id="RHEA:14433"/>
        <dbReference type="Rhea" id="RHEA-COMP:10465"/>
        <dbReference type="Rhea" id="RHEA-COMP:10468"/>
        <dbReference type="ChEBI" id="CHEBI:30616"/>
        <dbReference type="ChEBI" id="CHEBI:33019"/>
        <dbReference type="ChEBI" id="CHEBI:37563"/>
        <dbReference type="ChEBI" id="CHEBI:74896"/>
        <dbReference type="ChEBI" id="CHEBI:83071"/>
        <dbReference type="EC" id="2.7.7.72"/>
    </reaction>
</comment>
<dbReference type="CDD" id="cd00077">
    <property type="entry name" value="HDc"/>
    <property type="match status" value="1"/>
</dbReference>
<evidence type="ECO:0000256" key="6">
    <source>
        <dbReference type="ARBA" id="ARBA00022741"/>
    </source>
</evidence>
<comment type="caution">
    <text evidence="14">The sequence shown here is derived from an EMBL/GenBank/DDBJ whole genome shotgun (WGS) entry which is preliminary data.</text>
</comment>
<evidence type="ECO:0000256" key="8">
    <source>
        <dbReference type="ARBA" id="ARBA00022801"/>
    </source>
</evidence>
<dbReference type="InterPro" id="IPR032828">
    <property type="entry name" value="PolyA_RNA-bd"/>
</dbReference>
<dbReference type="InterPro" id="IPR012006">
    <property type="entry name" value="CCA_bact"/>
</dbReference>
<evidence type="ECO:0000256" key="11">
    <source>
        <dbReference type="ARBA" id="ARBA00022884"/>
    </source>
</evidence>
<protein>
    <recommendedName>
        <fullName evidence="12">Multifunctional CCA protein</fullName>
    </recommendedName>
    <domain>
        <recommendedName>
            <fullName evidence="12">CCA-adding enzyme</fullName>
            <ecNumber evidence="12">2.7.7.72</ecNumber>
        </recommendedName>
        <alternativeName>
            <fullName evidence="12">CCA tRNA nucleotidyltransferase</fullName>
        </alternativeName>
        <alternativeName>
            <fullName evidence="12">tRNA CCA-pyrophosphorylase</fullName>
        </alternativeName>
        <alternativeName>
            <fullName evidence="12">tRNA adenylyl-/cytidylyl-transferase</fullName>
        </alternativeName>
        <alternativeName>
            <fullName evidence="12">tRNA nucleotidyltransferase</fullName>
        </alternativeName>
        <alternativeName>
            <fullName evidence="12">tRNA-NT</fullName>
        </alternativeName>
    </domain>
    <domain>
        <recommendedName>
            <fullName evidence="12">2'-nucleotidase</fullName>
            <ecNumber evidence="12">3.1.3.-</ecNumber>
        </recommendedName>
    </domain>
    <domain>
        <recommendedName>
            <fullName evidence="12">2',3'-cyclic phosphodiesterase</fullName>
            <ecNumber evidence="12">3.1.4.-</ecNumber>
        </recommendedName>
    </domain>
    <domain>
        <recommendedName>
            <fullName evidence="12">Phosphatase</fullName>
        </recommendedName>
    </domain>
</protein>
<keyword evidence="6 12" id="KW-0547">Nucleotide-binding</keyword>
<feature type="binding site" evidence="12">
    <location>
        <position position="11"/>
    </location>
    <ligand>
        <name>CTP</name>
        <dbReference type="ChEBI" id="CHEBI:37563"/>
    </ligand>
</feature>
<keyword evidence="5 12" id="KW-0479">Metal-binding</keyword>
<dbReference type="EC" id="2.7.7.72" evidence="12"/>
<feature type="binding site" evidence="12">
    <location>
        <position position="137"/>
    </location>
    <ligand>
        <name>CTP</name>
        <dbReference type="ChEBI" id="CHEBI:37563"/>
    </ligand>
</feature>
<keyword evidence="1 12" id="KW-0533">Nickel</keyword>
<comment type="function">
    <text evidence="12">Catalyzes the addition and repair of the essential 3'-terminal CCA sequence in tRNAs without using a nucleic acid template. Adds these three nucleotides in the order of C, C, and A to the tRNA nucleotide-73, using CTP and ATP as substrates and producing inorganic pyrophosphate. tRNA 3'-terminal CCA addition is required both for tRNA processing and repair. Also involved in tRNA surveillance by mediating tandem CCA addition to generate a CCACCA at the 3' terminus of unstable tRNAs. While stable tRNAs receive only 3'-terminal CCA, unstable tRNAs are marked with CCACCA and rapidly degraded.</text>
</comment>
<dbReference type="EMBL" id="JAEINI020000009">
    <property type="protein sequence ID" value="MCB5227663.1"/>
    <property type="molecule type" value="Genomic_DNA"/>
</dbReference>
<proteinExistence type="inferred from homology"/>
<dbReference type="Proteomes" id="UP000633814">
    <property type="component" value="Unassembled WGS sequence"/>
</dbReference>
<comment type="catalytic activity">
    <reaction evidence="12">
        <text>a tRNA with a 3' CCA end + 2 CTP + ATP = a tRNA with a 3' CCACCA end + 3 diphosphate</text>
        <dbReference type="Rhea" id="RHEA:76235"/>
        <dbReference type="Rhea" id="RHEA-COMP:10468"/>
        <dbReference type="Rhea" id="RHEA-COMP:18655"/>
        <dbReference type="ChEBI" id="CHEBI:30616"/>
        <dbReference type="ChEBI" id="CHEBI:33019"/>
        <dbReference type="ChEBI" id="CHEBI:37563"/>
        <dbReference type="ChEBI" id="CHEBI:83071"/>
        <dbReference type="ChEBI" id="CHEBI:195187"/>
    </reaction>
</comment>
<keyword evidence="7 12" id="KW-0692">RNA repair</keyword>
<feature type="binding site" evidence="12">
    <location>
        <position position="23"/>
    </location>
    <ligand>
        <name>Mg(2+)</name>
        <dbReference type="ChEBI" id="CHEBI:18420"/>
    </ligand>
</feature>
<keyword evidence="3 12" id="KW-0819">tRNA processing</keyword>
<dbReference type="Gene3D" id="1.10.3090.10">
    <property type="entry name" value="cca-adding enzyme, domain 2"/>
    <property type="match status" value="1"/>
</dbReference>
<evidence type="ECO:0000256" key="9">
    <source>
        <dbReference type="ARBA" id="ARBA00022840"/>
    </source>
</evidence>
<dbReference type="HAMAP" id="MF_01261">
    <property type="entry name" value="CCA_bact_type1"/>
    <property type="match status" value="1"/>
</dbReference>
<keyword evidence="15" id="KW-1185">Reference proteome</keyword>
<evidence type="ECO:0000256" key="2">
    <source>
        <dbReference type="ARBA" id="ARBA00022679"/>
    </source>
</evidence>
<dbReference type="Pfam" id="PF01743">
    <property type="entry name" value="PolyA_pol"/>
    <property type="match status" value="1"/>
</dbReference>
<sequence length="410" mass="45327">MQIYLVGGAVRDQLLGYPFHERDWVVVGATPAELLSQGYQQVGKDFPVFLHPKTKEEYALARTERKAGSGYTGFTVYAAPDVTLEQDLARRDLTINAIAQDAAGNYIDPFHGQRDIEQKQLRHVSDAFVEDPLRVLRVARFYARYAHLGFTVAPETLALMTQLSQHGELTTLSAERVWVETAKALNTEQPAAYFQLLQQCGALSVLMPELAALWGVPQPEKWHPEIDSGIHSLLVLQQAAALSQRLDIRFAALVHDVGKGLTPTAELPAHHGHEHRGLALITALCKRLRVPNDCRDLALLVCEYHQLFHRAAELNAKTVLKLFNAIDLWRKPERLSDILLCCTADLRGRTGFEQADYPPAVLLPKLAEAAMAVSAKALIAQGITGPAIKEALQKARLQAISHAQQTLNGN</sequence>
<feature type="binding site" evidence="12">
    <location>
        <position position="8"/>
    </location>
    <ligand>
        <name>CTP</name>
        <dbReference type="ChEBI" id="CHEBI:37563"/>
    </ligand>
</feature>
<comment type="cofactor">
    <cofactor evidence="12">
        <name>Mg(2+)</name>
        <dbReference type="ChEBI" id="CHEBI:18420"/>
    </cofactor>
    <text evidence="12">Magnesium is required for nucleotidyltransferase activity.</text>
</comment>
<dbReference type="RefSeq" id="WP_226751727.1">
    <property type="nucleotide sequence ID" value="NZ_JAEINI020000009.1"/>
</dbReference>
<dbReference type="PROSITE" id="PS51831">
    <property type="entry name" value="HD"/>
    <property type="match status" value="1"/>
</dbReference>
<dbReference type="InterPro" id="IPR050124">
    <property type="entry name" value="tRNA_CCA-adding_enzyme"/>
</dbReference>
<organism evidence="14 15">
    <name type="scientific">Alishewanella maricola</name>
    <dbReference type="NCBI Taxonomy" id="2795740"/>
    <lineage>
        <taxon>Bacteria</taxon>
        <taxon>Pseudomonadati</taxon>
        <taxon>Pseudomonadota</taxon>
        <taxon>Gammaproteobacteria</taxon>
        <taxon>Alteromonadales</taxon>
        <taxon>Alteromonadaceae</taxon>
        <taxon>Alishewanella</taxon>
    </lineage>
</organism>
<feature type="binding site" evidence="12">
    <location>
        <position position="140"/>
    </location>
    <ligand>
        <name>ATP</name>
        <dbReference type="ChEBI" id="CHEBI:30616"/>
    </ligand>
</feature>
<evidence type="ECO:0000256" key="7">
    <source>
        <dbReference type="ARBA" id="ARBA00022800"/>
    </source>
</evidence>
<dbReference type="Pfam" id="PF12627">
    <property type="entry name" value="PolyA_pol_RNAbd"/>
    <property type="match status" value="1"/>
</dbReference>
<dbReference type="NCBIfam" id="NF008137">
    <property type="entry name" value="PRK10885.1"/>
    <property type="match status" value="1"/>
</dbReference>
<dbReference type="CDD" id="cd05398">
    <property type="entry name" value="NT_ClassII-CCAase"/>
    <property type="match status" value="1"/>
</dbReference>
<evidence type="ECO:0000256" key="10">
    <source>
        <dbReference type="ARBA" id="ARBA00022842"/>
    </source>
</evidence>
<evidence type="ECO:0000256" key="4">
    <source>
        <dbReference type="ARBA" id="ARBA00022695"/>
    </source>
</evidence>
<dbReference type="PIRSF" id="PIRSF000813">
    <property type="entry name" value="CCA_bact"/>
    <property type="match status" value="1"/>
</dbReference>
<keyword evidence="9 12" id="KW-0067">ATP-binding</keyword>
<name>A0ABS8C5R0_9ALTE</name>
<feature type="binding site" evidence="12">
    <location>
        <position position="91"/>
    </location>
    <ligand>
        <name>ATP</name>
        <dbReference type="ChEBI" id="CHEBI:30616"/>
    </ligand>
</feature>
<comment type="cofactor">
    <cofactor evidence="12">
        <name>Ni(2+)</name>
        <dbReference type="ChEBI" id="CHEBI:49786"/>
    </cofactor>
    <text evidence="12">Nickel for phosphatase activity.</text>
</comment>
<dbReference type="InterPro" id="IPR002646">
    <property type="entry name" value="PolA_pol_head_dom"/>
</dbReference>
<dbReference type="InterPro" id="IPR006674">
    <property type="entry name" value="HD_domain"/>
</dbReference>
<gene>
    <name evidence="12" type="primary">cca</name>
    <name evidence="14" type="ORF">JAO78_012660</name>
</gene>
<keyword evidence="12" id="KW-0511">Multifunctional enzyme</keyword>
<dbReference type="GO" id="GO:0016787">
    <property type="term" value="F:hydrolase activity"/>
    <property type="evidence" value="ECO:0007669"/>
    <property type="project" value="UniProtKB-KW"/>
</dbReference>
<feature type="binding site" evidence="12">
    <location>
        <position position="11"/>
    </location>
    <ligand>
        <name>ATP</name>
        <dbReference type="ChEBI" id="CHEBI:30616"/>
    </ligand>
</feature>
<evidence type="ECO:0000256" key="3">
    <source>
        <dbReference type="ARBA" id="ARBA00022694"/>
    </source>
</evidence>
<comment type="subunit">
    <text evidence="12">Monomer. Can also form homodimers and oligomers.</text>
</comment>
<reference evidence="14 15" key="1">
    <citation type="submission" date="2021-10" db="EMBL/GenBank/DDBJ databases">
        <title>Alishewanella koreense sp. nov. isolated from seawater of southwestern coast in South Korea and the proposal for the reclassification of Rheinheimera perlucida and Rheinheimera tuosuensis as Arsukibacterium perlucida and Arsukibacterium tuosuensis.</title>
        <authorList>
            <person name="Kim K.H."/>
            <person name="Ruan W."/>
            <person name="Kim K.R."/>
            <person name="Baek J.H."/>
            <person name="Jeon C.O."/>
        </authorList>
    </citation>
    <scope>NUCLEOTIDE SEQUENCE [LARGE SCALE GENOMIC DNA]</scope>
    <source>
        <strain evidence="14 15">16-MA</strain>
    </source>
</reference>
<feature type="binding site" evidence="12">
    <location>
        <position position="91"/>
    </location>
    <ligand>
        <name>CTP</name>
        <dbReference type="ChEBI" id="CHEBI:37563"/>
    </ligand>
</feature>
<evidence type="ECO:0000313" key="14">
    <source>
        <dbReference type="EMBL" id="MCB5227663.1"/>
    </source>
</evidence>
<comment type="miscellaneous">
    <text evidence="12">A single active site specifically recognizes both ATP and CTP and is responsible for their addition.</text>
</comment>
<evidence type="ECO:0000256" key="12">
    <source>
        <dbReference type="HAMAP-Rule" id="MF_01261"/>
    </source>
</evidence>
<keyword evidence="2 12" id="KW-0808">Transferase</keyword>
<dbReference type="EC" id="3.1.3.-" evidence="12"/>
<evidence type="ECO:0000256" key="1">
    <source>
        <dbReference type="ARBA" id="ARBA00022596"/>
    </source>
</evidence>
<dbReference type="PANTHER" id="PTHR47545">
    <property type="entry name" value="MULTIFUNCTIONAL CCA PROTEIN"/>
    <property type="match status" value="1"/>
</dbReference>
<feature type="binding site" evidence="12">
    <location>
        <position position="137"/>
    </location>
    <ligand>
        <name>ATP</name>
        <dbReference type="ChEBI" id="CHEBI:30616"/>
    </ligand>
</feature>